<keyword evidence="1" id="KW-0812">Transmembrane</keyword>
<keyword evidence="1" id="KW-0472">Membrane</keyword>
<dbReference type="AlphaFoldDB" id="A0A6G5AIJ0"/>
<keyword evidence="1" id="KW-1133">Transmembrane helix</keyword>
<dbReference type="EMBL" id="GIKN01007783">
    <property type="protein sequence ID" value="NIE50056.1"/>
    <property type="molecule type" value="Transcribed_RNA"/>
</dbReference>
<proteinExistence type="predicted"/>
<evidence type="ECO:0000256" key="1">
    <source>
        <dbReference type="SAM" id="Phobius"/>
    </source>
</evidence>
<name>A0A6G5AIJ0_RHIMP</name>
<feature type="transmembrane region" description="Helical" evidence="1">
    <location>
        <begin position="20"/>
        <end position="39"/>
    </location>
</feature>
<protein>
    <submittedName>
        <fullName evidence="2">Uncharacterized protein</fullName>
    </submittedName>
</protein>
<organism evidence="2">
    <name type="scientific">Rhipicephalus microplus</name>
    <name type="common">Cattle tick</name>
    <name type="synonym">Boophilus microplus</name>
    <dbReference type="NCBI Taxonomy" id="6941"/>
    <lineage>
        <taxon>Eukaryota</taxon>
        <taxon>Metazoa</taxon>
        <taxon>Ecdysozoa</taxon>
        <taxon>Arthropoda</taxon>
        <taxon>Chelicerata</taxon>
        <taxon>Arachnida</taxon>
        <taxon>Acari</taxon>
        <taxon>Parasitiformes</taxon>
        <taxon>Ixodida</taxon>
        <taxon>Ixodoidea</taxon>
        <taxon>Ixodidae</taxon>
        <taxon>Rhipicephalinae</taxon>
        <taxon>Rhipicephalus</taxon>
        <taxon>Boophilus</taxon>
    </lineage>
</organism>
<reference evidence="2" key="1">
    <citation type="submission" date="2020-03" db="EMBL/GenBank/DDBJ databases">
        <title>A transcriptome and proteome of the tick Rhipicephalus microplus shaped by the genetic composition of its hosts and developmental stage.</title>
        <authorList>
            <person name="Garcia G.R."/>
            <person name="Ribeiro J.M.C."/>
            <person name="Maruyama S.R."/>
            <person name="Gardinasse L.G."/>
            <person name="Nelson K."/>
            <person name="Ferreira B.R."/>
            <person name="Andrade T.G."/>
            <person name="Santos I.K.F.M."/>
        </authorList>
    </citation>
    <scope>NUCLEOTIDE SEQUENCE</scope>
    <source>
        <strain evidence="2">NSGR</strain>
        <tissue evidence="2">Salivary glands</tissue>
    </source>
</reference>
<accession>A0A6G5AIJ0</accession>
<evidence type="ECO:0000313" key="2">
    <source>
        <dbReference type="EMBL" id="NIE50056.1"/>
    </source>
</evidence>
<feature type="transmembrane region" description="Helical" evidence="1">
    <location>
        <begin position="85"/>
        <end position="108"/>
    </location>
</feature>
<sequence length="136" mass="15335">MKGTCELLAPFFPKSLSLSPLPPFFSFQCLLIALLLHFVDIISRHSFCLDSSCCCFGTEDRDILAPWDTHISLLKECQLLPPRDLFMDVVFLPSFPCCFLIFVCHTLLIPQQLLLRWTGVEPCVCTVLFSSVGCCL</sequence>